<evidence type="ECO:0000256" key="7">
    <source>
        <dbReference type="RuleBase" id="RU003991"/>
    </source>
</evidence>
<reference evidence="9 10" key="1">
    <citation type="submission" date="2018-04" db="EMBL/GenBank/DDBJ databases">
        <title>Genome sequencing of Flavobacterium sp. HYN0059.</title>
        <authorList>
            <person name="Yi H."/>
            <person name="Baek C."/>
        </authorList>
    </citation>
    <scope>NUCLEOTIDE SEQUENCE [LARGE SCALE GENOMIC DNA]</scope>
    <source>
        <strain evidence="9 10">HYN0059</strain>
    </source>
</reference>
<evidence type="ECO:0000256" key="2">
    <source>
        <dbReference type="ARBA" id="ARBA00022763"/>
    </source>
</evidence>
<dbReference type="KEGG" id="falb:HYN59_03050"/>
<dbReference type="GO" id="GO:0006281">
    <property type="term" value="P:DNA repair"/>
    <property type="evidence" value="ECO:0007669"/>
    <property type="project" value="UniProtKB-KW"/>
</dbReference>
<comment type="similarity">
    <text evidence="1 7">Belongs to the peptidase S24 family.</text>
</comment>
<protein>
    <submittedName>
        <fullName evidence="9">Peptidase S24</fullName>
    </submittedName>
</protein>
<dbReference type="InterPro" id="IPR039418">
    <property type="entry name" value="LexA-like"/>
</dbReference>
<keyword evidence="6" id="KW-0742">SOS response</keyword>
<dbReference type="Proteomes" id="UP000244929">
    <property type="component" value="Chromosome"/>
</dbReference>
<dbReference type="InterPro" id="IPR006197">
    <property type="entry name" value="Peptidase_S24_LexA"/>
</dbReference>
<dbReference type="GO" id="GO:0003677">
    <property type="term" value="F:DNA binding"/>
    <property type="evidence" value="ECO:0007669"/>
    <property type="project" value="InterPro"/>
</dbReference>
<keyword evidence="2" id="KW-0227">DNA damage</keyword>
<keyword evidence="4 7" id="KW-0068">Autocatalytic cleavage</keyword>
<dbReference type="GO" id="GO:0009432">
    <property type="term" value="P:SOS response"/>
    <property type="evidence" value="ECO:0007669"/>
    <property type="project" value="UniProtKB-KW"/>
</dbReference>
<keyword evidence="5" id="KW-0234">DNA repair</keyword>
<evidence type="ECO:0000256" key="6">
    <source>
        <dbReference type="ARBA" id="ARBA00023236"/>
    </source>
</evidence>
<dbReference type="NCBIfam" id="NF007621">
    <property type="entry name" value="PRK10276.1"/>
    <property type="match status" value="1"/>
</dbReference>
<sequence>MKQALTFFRPDDESTPGLPFVTHGISAGFASPAQDFMQERIDLNKELAKNWLTTFYIRVSGNSMMNAGIADGDLLVADRSLEPADGKIAICLIDGEFTVKRLKLDKDCLYLMPENPAYQPIKVSEENNFTVWGIVTYVVKSL</sequence>
<accession>A0A2S1QUQ0</accession>
<dbReference type="GO" id="GO:0006355">
    <property type="term" value="P:regulation of DNA-templated transcription"/>
    <property type="evidence" value="ECO:0007669"/>
    <property type="project" value="InterPro"/>
</dbReference>
<dbReference type="Gene3D" id="2.10.109.10">
    <property type="entry name" value="Umud Fragment, subunit A"/>
    <property type="match status" value="1"/>
</dbReference>
<dbReference type="GO" id="GO:0016787">
    <property type="term" value="F:hydrolase activity"/>
    <property type="evidence" value="ECO:0007669"/>
    <property type="project" value="UniProtKB-KW"/>
</dbReference>
<evidence type="ECO:0000256" key="4">
    <source>
        <dbReference type="ARBA" id="ARBA00022813"/>
    </source>
</evidence>
<evidence type="ECO:0000313" key="10">
    <source>
        <dbReference type="Proteomes" id="UP000244929"/>
    </source>
</evidence>
<gene>
    <name evidence="9" type="ORF">HYN59_03050</name>
</gene>
<feature type="domain" description="Peptidase S24/S26A/S26B/S26C" evidence="8">
    <location>
        <begin position="21"/>
        <end position="135"/>
    </location>
</feature>
<evidence type="ECO:0000256" key="1">
    <source>
        <dbReference type="ARBA" id="ARBA00007484"/>
    </source>
</evidence>
<dbReference type="OrthoDB" id="9787787at2"/>
<organism evidence="9 10">
    <name type="scientific">Flavobacterium album</name>
    <dbReference type="NCBI Taxonomy" id="2175091"/>
    <lineage>
        <taxon>Bacteria</taxon>
        <taxon>Pseudomonadati</taxon>
        <taxon>Bacteroidota</taxon>
        <taxon>Flavobacteriia</taxon>
        <taxon>Flavobacteriales</taxon>
        <taxon>Flavobacteriaceae</taxon>
        <taxon>Flavobacterium</taxon>
    </lineage>
</organism>
<dbReference type="InterPro" id="IPR015927">
    <property type="entry name" value="Peptidase_S24_S26A/B/C"/>
</dbReference>
<dbReference type="Pfam" id="PF00717">
    <property type="entry name" value="Peptidase_S24"/>
    <property type="match status" value="1"/>
</dbReference>
<dbReference type="PANTHER" id="PTHR33516">
    <property type="entry name" value="LEXA REPRESSOR"/>
    <property type="match status" value="1"/>
</dbReference>
<name>A0A2S1QUQ0_9FLAO</name>
<dbReference type="InterPro" id="IPR050077">
    <property type="entry name" value="LexA_repressor"/>
</dbReference>
<proteinExistence type="inferred from homology"/>
<dbReference type="PRINTS" id="PR00726">
    <property type="entry name" value="LEXASERPTASE"/>
</dbReference>
<dbReference type="CDD" id="cd06529">
    <property type="entry name" value="S24_LexA-like"/>
    <property type="match status" value="1"/>
</dbReference>
<dbReference type="SUPFAM" id="SSF51306">
    <property type="entry name" value="LexA/Signal peptidase"/>
    <property type="match status" value="1"/>
</dbReference>
<evidence type="ECO:0000259" key="8">
    <source>
        <dbReference type="Pfam" id="PF00717"/>
    </source>
</evidence>
<dbReference type="InterPro" id="IPR036286">
    <property type="entry name" value="LexA/Signal_pep-like_sf"/>
</dbReference>
<dbReference type="AlphaFoldDB" id="A0A2S1QUQ0"/>
<dbReference type="RefSeq" id="WP_108776860.1">
    <property type="nucleotide sequence ID" value="NZ_CP029186.1"/>
</dbReference>
<dbReference type="PANTHER" id="PTHR33516:SF2">
    <property type="entry name" value="LEXA REPRESSOR-RELATED"/>
    <property type="match status" value="1"/>
</dbReference>
<evidence type="ECO:0000256" key="5">
    <source>
        <dbReference type="ARBA" id="ARBA00023204"/>
    </source>
</evidence>
<evidence type="ECO:0000313" key="9">
    <source>
        <dbReference type="EMBL" id="AWH84150.1"/>
    </source>
</evidence>
<keyword evidence="3 7" id="KW-0378">Hydrolase</keyword>
<keyword evidence="10" id="KW-1185">Reference proteome</keyword>
<dbReference type="EMBL" id="CP029186">
    <property type="protein sequence ID" value="AWH84150.1"/>
    <property type="molecule type" value="Genomic_DNA"/>
</dbReference>
<evidence type="ECO:0000256" key="3">
    <source>
        <dbReference type="ARBA" id="ARBA00022801"/>
    </source>
</evidence>